<dbReference type="InterPro" id="IPR040976">
    <property type="entry name" value="Pkinase_fungal"/>
</dbReference>
<reference evidence="2" key="1">
    <citation type="journal article" date="2018" name="Genome Biol. Evol.">
        <title>Genomics and development of Lentinus tigrinus, a white-rot wood-decaying mushroom with dimorphic fruiting bodies.</title>
        <authorList>
            <person name="Wu B."/>
            <person name="Xu Z."/>
            <person name="Knudson A."/>
            <person name="Carlson A."/>
            <person name="Chen N."/>
            <person name="Kovaka S."/>
            <person name="LaButti K."/>
            <person name="Lipzen A."/>
            <person name="Pennachio C."/>
            <person name="Riley R."/>
            <person name="Schakwitz W."/>
            <person name="Umezawa K."/>
            <person name="Ohm R.A."/>
            <person name="Grigoriev I.V."/>
            <person name="Nagy L.G."/>
            <person name="Gibbons J."/>
            <person name="Hibbett D."/>
        </authorList>
    </citation>
    <scope>NUCLEOTIDE SEQUENCE [LARGE SCALE GENOMIC DNA]</scope>
    <source>
        <strain evidence="2">ALCF2SS1-6</strain>
    </source>
</reference>
<feature type="domain" description="Fungal-type protein kinase" evidence="1">
    <location>
        <begin position="15"/>
        <end position="213"/>
    </location>
</feature>
<dbReference type="Proteomes" id="UP000313359">
    <property type="component" value="Unassembled WGS sequence"/>
</dbReference>
<dbReference type="STRING" id="1328759.A0A5C2RMS5"/>
<dbReference type="OrthoDB" id="2757515at2759"/>
<dbReference type="EMBL" id="ML122348">
    <property type="protein sequence ID" value="RPD52624.1"/>
    <property type="molecule type" value="Genomic_DNA"/>
</dbReference>
<name>A0A5C2RMS5_9APHY</name>
<evidence type="ECO:0000313" key="3">
    <source>
        <dbReference type="Proteomes" id="UP000313359"/>
    </source>
</evidence>
<gene>
    <name evidence="2" type="ORF">L227DRAFT_469550</name>
</gene>
<protein>
    <recommendedName>
        <fullName evidence="1">Fungal-type protein kinase domain-containing protein</fullName>
    </recommendedName>
</protein>
<dbReference type="Pfam" id="PF17667">
    <property type="entry name" value="Pkinase_fungal"/>
    <property type="match status" value="1"/>
</dbReference>
<sequence length="213" mass="24119">GDAESAAQLLFSYQQRTAAFLLLVNIDEFRVMRWDRSGVIITEPVNYLRTIEGTRALLEVTYAFSKFSRARLGMDTTAVRLMEASCGWKRMDLLAQPSPDDLSYAEALFDRNIHEVFIDASVAATYVSGFPRYRLTVDGHDYLVGRPFFTKSGVVNRGTRGYIALEWETQRLVFLKDSWRVCKPGAEHEGAILSKLNEHGVQNIPTVIRYGDV</sequence>
<proteinExistence type="predicted"/>
<organism evidence="2 3">
    <name type="scientific">Lentinus tigrinus ALCF2SS1-6</name>
    <dbReference type="NCBI Taxonomy" id="1328759"/>
    <lineage>
        <taxon>Eukaryota</taxon>
        <taxon>Fungi</taxon>
        <taxon>Dikarya</taxon>
        <taxon>Basidiomycota</taxon>
        <taxon>Agaricomycotina</taxon>
        <taxon>Agaricomycetes</taxon>
        <taxon>Polyporales</taxon>
        <taxon>Polyporaceae</taxon>
        <taxon>Lentinus</taxon>
    </lineage>
</organism>
<dbReference type="AlphaFoldDB" id="A0A5C2RMS5"/>
<evidence type="ECO:0000259" key="1">
    <source>
        <dbReference type="Pfam" id="PF17667"/>
    </source>
</evidence>
<feature type="non-terminal residue" evidence="2">
    <location>
        <position position="1"/>
    </location>
</feature>
<accession>A0A5C2RMS5</accession>
<keyword evidence="3" id="KW-1185">Reference proteome</keyword>
<evidence type="ECO:0000313" key="2">
    <source>
        <dbReference type="EMBL" id="RPD52624.1"/>
    </source>
</evidence>
<feature type="non-terminal residue" evidence="2">
    <location>
        <position position="213"/>
    </location>
</feature>